<evidence type="ECO:0000256" key="1">
    <source>
        <dbReference type="SAM" id="MobiDB-lite"/>
    </source>
</evidence>
<evidence type="ECO:0000313" key="2">
    <source>
        <dbReference type="EMBL" id="CAK0879063.1"/>
    </source>
</evidence>
<gene>
    <name evidence="2" type="ORF">PCOR1329_LOCUS62597</name>
</gene>
<organism evidence="2 3">
    <name type="scientific">Prorocentrum cordatum</name>
    <dbReference type="NCBI Taxonomy" id="2364126"/>
    <lineage>
        <taxon>Eukaryota</taxon>
        <taxon>Sar</taxon>
        <taxon>Alveolata</taxon>
        <taxon>Dinophyceae</taxon>
        <taxon>Prorocentrales</taxon>
        <taxon>Prorocentraceae</taxon>
        <taxon>Prorocentrum</taxon>
    </lineage>
</organism>
<dbReference type="Proteomes" id="UP001189429">
    <property type="component" value="Unassembled WGS sequence"/>
</dbReference>
<feature type="compositionally biased region" description="Basic and acidic residues" evidence="1">
    <location>
        <begin position="57"/>
        <end position="67"/>
    </location>
</feature>
<protein>
    <submittedName>
        <fullName evidence="2">Uncharacterized protein</fullName>
    </submittedName>
</protein>
<feature type="compositionally biased region" description="Basic residues" evidence="1">
    <location>
        <begin position="91"/>
        <end position="102"/>
    </location>
</feature>
<proteinExistence type="predicted"/>
<reference evidence="2" key="1">
    <citation type="submission" date="2023-10" db="EMBL/GenBank/DDBJ databases">
        <authorList>
            <person name="Chen Y."/>
            <person name="Shah S."/>
            <person name="Dougan E. K."/>
            <person name="Thang M."/>
            <person name="Chan C."/>
        </authorList>
    </citation>
    <scope>NUCLEOTIDE SEQUENCE [LARGE SCALE GENOMIC DNA]</scope>
</reference>
<sequence length="141" mass="15507">MQRRLRSACGQPRKRTSGMLQSGLWPWAIARCITSVTWTGATGGSGMQDRTRRVVDAGHRHGQEAVQRRFAGPLAQRRDEEGDHGRCQHEHAHHGPVQRRHLQGGEAELQDQGHRQEVAHGSAAGNWRPAAARCPCSCPAA</sequence>
<feature type="compositionally biased region" description="Basic and acidic residues" evidence="1">
    <location>
        <begin position="76"/>
        <end position="90"/>
    </location>
</feature>
<name>A0ABN9W2G3_9DINO</name>
<keyword evidence="3" id="KW-1185">Reference proteome</keyword>
<comment type="caution">
    <text evidence="2">The sequence shown here is derived from an EMBL/GenBank/DDBJ whole genome shotgun (WGS) entry which is preliminary data.</text>
</comment>
<accession>A0ABN9W2G3</accession>
<dbReference type="EMBL" id="CAUYUJ010017915">
    <property type="protein sequence ID" value="CAK0879063.1"/>
    <property type="molecule type" value="Genomic_DNA"/>
</dbReference>
<evidence type="ECO:0000313" key="3">
    <source>
        <dbReference type="Proteomes" id="UP001189429"/>
    </source>
</evidence>
<feature type="region of interest" description="Disordered" evidence="1">
    <location>
        <begin position="57"/>
        <end position="124"/>
    </location>
</feature>